<gene>
    <name evidence="4" type="ORF">C5167_020834</name>
</gene>
<keyword evidence="5" id="KW-1185">Reference proteome</keyword>
<dbReference type="GO" id="GO:0016787">
    <property type="term" value="F:hydrolase activity"/>
    <property type="evidence" value="ECO:0007669"/>
    <property type="project" value="InterPro"/>
</dbReference>
<organism evidence="4 5">
    <name type="scientific">Papaver somniferum</name>
    <name type="common">Opium poppy</name>
    <dbReference type="NCBI Taxonomy" id="3469"/>
    <lineage>
        <taxon>Eukaryota</taxon>
        <taxon>Viridiplantae</taxon>
        <taxon>Streptophyta</taxon>
        <taxon>Embryophyta</taxon>
        <taxon>Tracheophyta</taxon>
        <taxon>Spermatophyta</taxon>
        <taxon>Magnoliopsida</taxon>
        <taxon>Ranunculales</taxon>
        <taxon>Papaveraceae</taxon>
        <taxon>Papaveroideae</taxon>
        <taxon>Papaver</taxon>
    </lineage>
</organism>
<dbReference type="AlphaFoldDB" id="A0A4Y7IX88"/>
<evidence type="ECO:0000256" key="1">
    <source>
        <dbReference type="ARBA" id="ARBA00004496"/>
    </source>
</evidence>
<dbReference type="PANTHER" id="PTHR17630">
    <property type="entry name" value="DIENELACTONE HYDROLASE"/>
    <property type="match status" value="1"/>
</dbReference>
<keyword evidence="2" id="KW-0963">Cytoplasm</keyword>
<dbReference type="Proteomes" id="UP000316621">
    <property type="component" value="Chromosome 2"/>
</dbReference>
<dbReference type="SUPFAM" id="SSF53474">
    <property type="entry name" value="alpha/beta-Hydrolases"/>
    <property type="match status" value="1"/>
</dbReference>
<dbReference type="EMBL" id="CM010716">
    <property type="protein sequence ID" value="RZC52410.1"/>
    <property type="molecule type" value="Genomic_DNA"/>
</dbReference>
<dbReference type="STRING" id="3469.A0A4Y7IX88"/>
<dbReference type="GO" id="GO:0005737">
    <property type="term" value="C:cytoplasm"/>
    <property type="evidence" value="ECO:0007669"/>
    <property type="project" value="UniProtKB-SubCell"/>
</dbReference>
<sequence length="239" mass="25690">MSGAQCCENPPTLSSSSGNGCVQQLGGLPTYVTGSLDSKLGILLVSDIFGYEAPNLRNLADKVAAAGFYVVVPDFLHGDPYVPENAEKPLPIWIKSHGTDKGAEEAKPVIEALKSKGISAVGAAGMCWGAKVVGELGKSDELKVIVMAHPSFVTVDDIKEIKLPISILGAETDKMSPPELLKQFEEVLSTKTEVDSFVKIFPGVSHGWTVRYNNEDEAAVKPAEEAHKDMLEWFAKYVK</sequence>
<dbReference type="FunFam" id="3.40.50.1820:FF:000178">
    <property type="entry name" value="Carboxymethylenebutenolidase homolog"/>
    <property type="match status" value="1"/>
</dbReference>
<dbReference type="InterPro" id="IPR029058">
    <property type="entry name" value="AB_hydrolase_fold"/>
</dbReference>
<comment type="subcellular location">
    <subcellularLocation>
        <location evidence="1">Cytoplasm</location>
    </subcellularLocation>
</comment>
<evidence type="ECO:0000313" key="5">
    <source>
        <dbReference type="Proteomes" id="UP000316621"/>
    </source>
</evidence>
<dbReference type="OrthoDB" id="17560at2759"/>
<accession>A0A4Y7IX88</accession>
<dbReference type="InterPro" id="IPR002925">
    <property type="entry name" value="Dienelactn_hydro"/>
</dbReference>
<reference evidence="4 5" key="1">
    <citation type="journal article" date="2018" name="Science">
        <title>The opium poppy genome and morphinan production.</title>
        <authorList>
            <person name="Guo L."/>
            <person name="Winzer T."/>
            <person name="Yang X."/>
            <person name="Li Y."/>
            <person name="Ning Z."/>
            <person name="He Z."/>
            <person name="Teodor R."/>
            <person name="Lu Y."/>
            <person name="Bowser T.A."/>
            <person name="Graham I.A."/>
            <person name="Ye K."/>
        </authorList>
    </citation>
    <scope>NUCLEOTIDE SEQUENCE [LARGE SCALE GENOMIC DNA]</scope>
    <source>
        <strain evidence="5">cv. HN1</strain>
        <tissue evidence="4">Leaves</tissue>
    </source>
</reference>
<evidence type="ECO:0000313" key="4">
    <source>
        <dbReference type="EMBL" id="RZC52410.1"/>
    </source>
</evidence>
<proteinExistence type="predicted"/>
<dbReference type="Gramene" id="RZC52410">
    <property type="protein sequence ID" value="RZC52410"/>
    <property type="gene ID" value="C5167_020834"/>
</dbReference>
<protein>
    <recommendedName>
        <fullName evidence="3">Dienelactone hydrolase domain-containing protein</fullName>
    </recommendedName>
</protein>
<dbReference type="PANTHER" id="PTHR17630:SF44">
    <property type="entry name" value="PROTEIN AIM2"/>
    <property type="match status" value="1"/>
</dbReference>
<dbReference type="Pfam" id="PF01738">
    <property type="entry name" value="DLH"/>
    <property type="match status" value="1"/>
</dbReference>
<dbReference type="Gene3D" id="3.40.50.1820">
    <property type="entry name" value="alpha/beta hydrolase"/>
    <property type="match status" value="1"/>
</dbReference>
<feature type="domain" description="Dienelactone hydrolase" evidence="3">
    <location>
        <begin position="30"/>
        <end position="237"/>
    </location>
</feature>
<evidence type="ECO:0000256" key="2">
    <source>
        <dbReference type="ARBA" id="ARBA00022490"/>
    </source>
</evidence>
<dbReference type="OMA" id="WGGKIAC"/>
<name>A0A4Y7IX88_PAPSO</name>
<evidence type="ECO:0000259" key="3">
    <source>
        <dbReference type="Pfam" id="PF01738"/>
    </source>
</evidence>